<dbReference type="Proteomes" id="UP000024635">
    <property type="component" value="Unassembled WGS sequence"/>
</dbReference>
<organism evidence="1 2">
    <name type="scientific">Ancylostoma ceylanicum</name>
    <dbReference type="NCBI Taxonomy" id="53326"/>
    <lineage>
        <taxon>Eukaryota</taxon>
        <taxon>Metazoa</taxon>
        <taxon>Ecdysozoa</taxon>
        <taxon>Nematoda</taxon>
        <taxon>Chromadorea</taxon>
        <taxon>Rhabditida</taxon>
        <taxon>Rhabditina</taxon>
        <taxon>Rhabditomorpha</taxon>
        <taxon>Strongyloidea</taxon>
        <taxon>Ancylostomatidae</taxon>
        <taxon>Ancylostomatinae</taxon>
        <taxon>Ancylostoma</taxon>
    </lineage>
</organism>
<reference evidence="2" key="1">
    <citation type="journal article" date="2015" name="Nat. Genet.">
        <title>The genome and transcriptome of the zoonotic hookworm Ancylostoma ceylanicum identify infection-specific gene families.</title>
        <authorList>
            <person name="Schwarz E.M."/>
            <person name="Hu Y."/>
            <person name="Antoshechkin I."/>
            <person name="Miller M.M."/>
            <person name="Sternberg P.W."/>
            <person name="Aroian R.V."/>
        </authorList>
    </citation>
    <scope>NUCLEOTIDE SEQUENCE</scope>
    <source>
        <strain evidence="2">HY135</strain>
    </source>
</reference>
<name>A0A016WRG7_9BILA</name>
<comment type="caution">
    <text evidence="1">The sequence shown here is derived from an EMBL/GenBank/DDBJ whole genome shotgun (WGS) entry which is preliminary data.</text>
</comment>
<protein>
    <submittedName>
        <fullName evidence="1">Uncharacterized protein</fullName>
    </submittedName>
</protein>
<gene>
    <name evidence="1" type="primary">Acey_s0538.g3142</name>
    <name evidence="1" type="ORF">Y032_0538g3142</name>
</gene>
<proteinExistence type="predicted"/>
<dbReference type="AlphaFoldDB" id="A0A016WRG7"/>
<accession>A0A016WRG7</accession>
<sequence>MGVNSAGDTGRLRLPYCFRVFCFSNSHIIPILLWTNHLCITKRKGTHESLQEILASRSTVRLLIRATSPTHYHTWCDVAQQTGGAVEDKDFLERLCLPLRLS</sequence>
<dbReference type="EMBL" id="JARK01000138">
    <property type="protein sequence ID" value="EYC42255.1"/>
    <property type="molecule type" value="Genomic_DNA"/>
</dbReference>
<evidence type="ECO:0000313" key="1">
    <source>
        <dbReference type="EMBL" id="EYC42255.1"/>
    </source>
</evidence>
<evidence type="ECO:0000313" key="2">
    <source>
        <dbReference type="Proteomes" id="UP000024635"/>
    </source>
</evidence>
<keyword evidence="2" id="KW-1185">Reference proteome</keyword>